<gene>
    <name evidence="2" type="ORF">PAHAL_3G173300</name>
</gene>
<evidence type="ECO:0000256" key="1">
    <source>
        <dbReference type="SAM" id="MobiDB-lite"/>
    </source>
</evidence>
<protein>
    <submittedName>
        <fullName evidence="2">Uncharacterized protein</fullName>
    </submittedName>
</protein>
<sequence>MLLNLWLDLQHGQRRRCSARRGAARSCAGGGPRAGGTPGRSQRRWRSLATVSATGSSDASAEMGRHTSKTKGRVEVCLKCGRRSSAHGVVVNGVAGLAGGGGGTSMHRL</sequence>
<feature type="compositionally biased region" description="Gly residues" evidence="1">
    <location>
        <begin position="28"/>
        <end position="38"/>
    </location>
</feature>
<evidence type="ECO:0000313" key="2">
    <source>
        <dbReference type="EMBL" id="PAN18031.1"/>
    </source>
</evidence>
<accession>A0A2S3H9F3</accession>
<dbReference type="Proteomes" id="UP000243499">
    <property type="component" value="Chromosome 3"/>
</dbReference>
<dbReference type="EMBL" id="CM008048">
    <property type="protein sequence ID" value="PAN18031.1"/>
    <property type="molecule type" value="Genomic_DNA"/>
</dbReference>
<dbReference type="AlphaFoldDB" id="A0A2S3H9F3"/>
<feature type="compositionally biased region" description="Polar residues" evidence="1">
    <location>
        <begin position="49"/>
        <end position="59"/>
    </location>
</feature>
<dbReference type="Gramene" id="PAN18031">
    <property type="protein sequence ID" value="PAN18031"/>
    <property type="gene ID" value="PAHAL_3G173300"/>
</dbReference>
<name>A0A2S3H9F3_9POAL</name>
<organism evidence="2">
    <name type="scientific">Panicum hallii</name>
    <dbReference type="NCBI Taxonomy" id="206008"/>
    <lineage>
        <taxon>Eukaryota</taxon>
        <taxon>Viridiplantae</taxon>
        <taxon>Streptophyta</taxon>
        <taxon>Embryophyta</taxon>
        <taxon>Tracheophyta</taxon>
        <taxon>Spermatophyta</taxon>
        <taxon>Magnoliopsida</taxon>
        <taxon>Liliopsida</taxon>
        <taxon>Poales</taxon>
        <taxon>Poaceae</taxon>
        <taxon>PACMAD clade</taxon>
        <taxon>Panicoideae</taxon>
        <taxon>Panicodae</taxon>
        <taxon>Paniceae</taxon>
        <taxon>Panicinae</taxon>
        <taxon>Panicum</taxon>
        <taxon>Panicum sect. Panicum</taxon>
    </lineage>
</organism>
<proteinExistence type="predicted"/>
<reference evidence="2" key="1">
    <citation type="submission" date="2018-04" db="EMBL/GenBank/DDBJ databases">
        <title>WGS assembly of Panicum hallii.</title>
        <authorList>
            <person name="Lovell J."/>
            <person name="Jenkins J."/>
            <person name="Lowry D."/>
            <person name="Mamidi S."/>
            <person name="Sreedasyam A."/>
            <person name="Weng X."/>
            <person name="Barry K."/>
            <person name="Bonette J."/>
            <person name="Campitelli B."/>
            <person name="Daum C."/>
            <person name="Gordon S."/>
            <person name="Gould B."/>
            <person name="Lipzen A."/>
            <person name="Macqueen A."/>
            <person name="Palacio-Mejia J."/>
            <person name="Plott C."/>
            <person name="Shakirov E."/>
            <person name="Shu S."/>
            <person name="Yoshinaga Y."/>
            <person name="Zane M."/>
            <person name="Rokhsar D."/>
            <person name="Grimwood J."/>
            <person name="Schmutz J."/>
            <person name="Juenger T."/>
        </authorList>
    </citation>
    <scope>NUCLEOTIDE SEQUENCE [LARGE SCALE GENOMIC DNA]</scope>
    <source>
        <strain evidence="2">FIL2</strain>
    </source>
</reference>
<feature type="region of interest" description="Disordered" evidence="1">
    <location>
        <begin position="20"/>
        <end position="68"/>
    </location>
</feature>